<evidence type="ECO:0000313" key="3">
    <source>
        <dbReference type="WBParaSite" id="Pan_g18974.t1"/>
    </source>
</evidence>
<organism evidence="2 3">
    <name type="scientific">Panagrellus redivivus</name>
    <name type="common">Microworm</name>
    <dbReference type="NCBI Taxonomy" id="6233"/>
    <lineage>
        <taxon>Eukaryota</taxon>
        <taxon>Metazoa</taxon>
        <taxon>Ecdysozoa</taxon>
        <taxon>Nematoda</taxon>
        <taxon>Chromadorea</taxon>
        <taxon>Rhabditida</taxon>
        <taxon>Tylenchina</taxon>
        <taxon>Panagrolaimomorpha</taxon>
        <taxon>Panagrolaimoidea</taxon>
        <taxon>Panagrolaimidae</taxon>
        <taxon>Panagrellus</taxon>
    </lineage>
</organism>
<dbReference type="InterPro" id="IPR050261">
    <property type="entry name" value="FrsA_esterase"/>
</dbReference>
<dbReference type="WBParaSite" id="Pan_g18974.t1">
    <property type="protein sequence ID" value="Pan_g18974.t1"/>
    <property type="gene ID" value="Pan_g18974"/>
</dbReference>
<dbReference type="AlphaFoldDB" id="A0A7E4VBX5"/>
<evidence type="ECO:0000313" key="2">
    <source>
        <dbReference type="Proteomes" id="UP000492821"/>
    </source>
</evidence>
<protein>
    <submittedName>
        <fullName evidence="3">DLH domain-containing protein</fullName>
    </submittedName>
</protein>
<keyword evidence="2" id="KW-1185">Reference proteome</keyword>
<name>A0A7E4VBX5_PANRE</name>
<dbReference type="InterPro" id="IPR002925">
    <property type="entry name" value="Dienelactn_hydro"/>
</dbReference>
<dbReference type="GO" id="GO:0016787">
    <property type="term" value="F:hydrolase activity"/>
    <property type="evidence" value="ECO:0007669"/>
    <property type="project" value="InterPro"/>
</dbReference>
<dbReference type="Proteomes" id="UP000492821">
    <property type="component" value="Unassembled WGS sequence"/>
</dbReference>
<reference evidence="2" key="1">
    <citation type="journal article" date="2013" name="Genetics">
        <title>The draft genome and transcriptome of Panagrellus redivivus are shaped by the harsh demands of a free-living lifestyle.</title>
        <authorList>
            <person name="Srinivasan J."/>
            <person name="Dillman A.R."/>
            <person name="Macchietto M.G."/>
            <person name="Heikkinen L."/>
            <person name="Lakso M."/>
            <person name="Fracchia K.M."/>
            <person name="Antoshechkin I."/>
            <person name="Mortazavi A."/>
            <person name="Wong G."/>
            <person name="Sternberg P.W."/>
        </authorList>
    </citation>
    <scope>NUCLEOTIDE SEQUENCE [LARGE SCALE GENOMIC DNA]</scope>
    <source>
        <strain evidence="2">MT8872</strain>
    </source>
</reference>
<accession>A0A7E4VBX5</accession>
<dbReference type="PANTHER" id="PTHR22946">
    <property type="entry name" value="DIENELACTONE HYDROLASE DOMAIN-CONTAINING PROTEIN-RELATED"/>
    <property type="match status" value="1"/>
</dbReference>
<dbReference type="InterPro" id="IPR029058">
    <property type="entry name" value="AB_hydrolase_fold"/>
</dbReference>
<dbReference type="PANTHER" id="PTHR22946:SF0">
    <property type="entry name" value="DIENELACTONE HYDROLASE DOMAIN-CONTAINING PROTEIN"/>
    <property type="match status" value="1"/>
</dbReference>
<dbReference type="SUPFAM" id="SSF53474">
    <property type="entry name" value="alpha/beta-Hydrolases"/>
    <property type="match status" value="1"/>
</dbReference>
<evidence type="ECO:0000259" key="1">
    <source>
        <dbReference type="Pfam" id="PF01738"/>
    </source>
</evidence>
<sequence>MSITESRVEYADAGGKVYESYVAVPKDFVTSGKKHPTVILIPAFQGIRQHEEGMTRKLAALGYVAFALDYFGKDFRNLTVEQAFGIIKPLAADRRGEMKSRIVLGLEQAKALPYVDTNKIGVFGYCFGGTAAMDLARYNVGVAAAVSFHGNFSPLPDVDPVPEAETKPIQAKVMICHGDADDHVTIESAVDVMAEFRKRDTDFQFINYANAKHGFTDITREDAYNKLAAERSWAQSTAFLAEVLLH</sequence>
<feature type="domain" description="Dienelactone hydrolase" evidence="1">
    <location>
        <begin position="21"/>
        <end position="243"/>
    </location>
</feature>
<dbReference type="Gene3D" id="3.40.50.1820">
    <property type="entry name" value="alpha/beta hydrolase"/>
    <property type="match status" value="1"/>
</dbReference>
<reference evidence="3" key="2">
    <citation type="submission" date="2020-10" db="UniProtKB">
        <authorList>
            <consortium name="WormBaseParasite"/>
        </authorList>
    </citation>
    <scope>IDENTIFICATION</scope>
</reference>
<proteinExistence type="predicted"/>
<dbReference type="Pfam" id="PF01738">
    <property type="entry name" value="DLH"/>
    <property type="match status" value="1"/>
</dbReference>